<reference evidence="2 3" key="1">
    <citation type="journal article" date="2019" name="Fungal Biol. Biotechnol.">
        <title>Draft genome sequence of fastidious pathogen Ceratobasidium theobromae, which causes vascular-streak dieback in Theobroma cacao.</title>
        <authorList>
            <person name="Ali S.S."/>
            <person name="Asman A."/>
            <person name="Shao J."/>
            <person name="Firmansyah A.P."/>
            <person name="Susilo A.W."/>
            <person name="Rosmana A."/>
            <person name="McMahon P."/>
            <person name="Junaid M."/>
            <person name="Guest D."/>
            <person name="Kheng T.Y."/>
            <person name="Meinhardt L.W."/>
            <person name="Bailey B.A."/>
        </authorList>
    </citation>
    <scope>NUCLEOTIDE SEQUENCE [LARGE SCALE GENOMIC DNA]</scope>
    <source>
        <strain evidence="2 3">CT2</strain>
    </source>
</reference>
<feature type="compositionally biased region" description="Basic and acidic residues" evidence="1">
    <location>
        <begin position="394"/>
        <end position="403"/>
    </location>
</feature>
<accession>A0A5N5Q7E6</accession>
<gene>
    <name evidence="2" type="ORF">CTheo_8905</name>
</gene>
<protein>
    <submittedName>
        <fullName evidence="2">Helicase carboxy-terminal domain containing protein</fullName>
    </submittedName>
</protein>
<keyword evidence="2" id="KW-0547">Nucleotide-binding</keyword>
<dbReference type="GO" id="GO:0004386">
    <property type="term" value="F:helicase activity"/>
    <property type="evidence" value="ECO:0007669"/>
    <property type="project" value="UniProtKB-KW"/>
</dbReference>
<organism evidence="2 3">
    <name type="scientific">Ceratobasidium theobromae</name>
    <dbReference type="NCBI Taxonomy" id="1582974"/>
    <lineage>
        <taxon>Eukaryota</taxon>
        <taxon>Fungi</taxon>
        <taxon>Dikarya</taxon>
        <taxon>Basidiomycota</taxon>
        <taxon>Agaricomycotina</taxon>
        <taxon>Agaricomycetes</taxon>
        <taxon>Cantharellales</taxon>
        <taxon>Ceratobasidiaceae</taxon>
        <taxon>Ceratobasidium</taxon>
    </lineage>
</organism>
<sequence length="403" mass="44308">MVKESKWNTAGAWGTRPPGKKDKVTHSRATSNTWGQPKSRSKTTGGRLSVIPSVQEIQGQTKVEEVDNPLQPIWEEAMNKGLNPGVNEAVDGEEVDLALQMVAAEHGTQDLDLYQQFYTTKGCQTKVLDDAFDSPPHPTCISAEEANAAHDLEGRPADVKWETPDNYPDLEDNNLLLDVVVLNLKKLLVAPYIKGAIPKSTTHRKYWPTSDRSELEGVLEVWQSQDSLLTLNPAWPTKAMTPWAQSLFAILDEYNKPISSAKQHAKQLLLKQLEKNLKHNAADDLETQIAGDIGKNPVITQKKAWVSANNQQCLEMLAPIQSGYAIPGPSSSWAVGTLQIPIKQSTQPTISSPNLHSGSTVSTSTTSILSLQPTQTPSISSLSPPVKNPNAQKDYYKGEHLWR</sequence>
<evidence type="ECO:0000313" key="3">
    <source>
        <dbReference type="Proteomes" id="UP000383932"/>
    </source>
</evidence>
<feature type="region of interest" description="Disordered" evidence="1">
    <location>
        <begin position="345"/>
        <end position="403"/>
    </location>
</feature>
<evidence type="ECO:0000256" key="1">
    <source>
        <dbReference type="SAM" id="MobiDB-lite"/>
    </source>
</evidence>
<feature type="compositionally biased region" description="Polar residues" evidence="1">
    <location>
        <begin position="345"/>
        <end position="356"/>
    </location>
</feature>
<dbReference type="EMBL" id="SSOP01000891">
    <property type="protein sequence ID" value="KAB5587655.1"/>
    <property type="molecule type" value="Genomic_DNA"/>
</dbReference>
<evidence type="ECO:0000313" key="2">
    <source>
        <dbReference type="EMBL" id="KAB5587655.1"/>
    </source>
</evidence>
<name>A0A5N5Q7E6_9AGAM</name>
<feature type="region of interest" description="Disordered" evidence="1">
    <location>
        <begin position="1"/>
        <end position="48"/>
    </location>
</feature>
<keyword evidence="2" id="KW-0347">Helicase</keyword>
<keyword evidence="3" id="KW-1185">Reference proteome</keyword>
<dbReference type="AlphaFoldDB" id="A0A5N5Q7E6"/>
<feature type="compositionally biased region" description="Polar residues" evidence="1">
    <location>
        <begin position="27"/>
        <end position="46"/>
    </location>
</feature>
<proteinExistence type="predicted"/>
<keyword evidence="2" id="KW-0378">Hydrolase</keyword>
<comment type="caution">
    <text evidence="2">The sequence shown here is derived from an EMBL/GenBank/DDBJ whole genome shotgun (WGS) entry which is preliminary data.</text>
</comment>
<keyword evidence="2" id="KW-0067">ATP-binding</keyword>
<dbReference type="Proteomes" id="UP000383932">
    <property type="component" value="Unassembled WGS sequence"/>
</dbReference>
<feature type="compositionally biased region" description="Low complexity" evidence="1">
    <location>
        <begin position="357"/>
        <end position="376"/>
    </location>
</feature>